<feature type="compositionally biased region" description="Polar residues" evidence="1">
    <location>
        <begin position="16"/>
        <end position="31"/>
    </location>
</feature>
<organism evidence="2 3">
    <name type="scientific">Streptomyces abyssalis</name>
    <dbReference type="NCBI Taxonomy" id="933944"/>
    <lineage>
        <taxon>Bacteria</taxon>
        <taxon>Bacillati</taxon>
        <taxon>Actinomycetota</taxon>
        <taxon>Actinomycetes</taxon>
        <taxon>Kitasatosporales</taxon>
        <taxon>Streptomycetaceae</taxon>
        <taxon>Streptomyces</taxon>
    </lineage>
</organism>
<comment type="caution">
    <text evidence="2">The sequence shown here is derived from an EMBL/GenBank/DDBJ whole genome shotgun (WGS) entry which is preliminary data.</text>
</comment>
<gene>
    <name evidence="2" type="ORF">AN215_02690</name>
</gene>
<name>A0A1E7JUR4_9ACTN</name>
<evidence type="ECO:0000256" key="1">
    <source>
        <dbReference type="SAM" id="MobiDB-lite"/>
    </source>
</evidence>
<evidence type="ECO:0000313" key="3">
    <source>
        <dbReference type="Proteomes" id="UP000176087"/>
    </source>
</evidence>
<protein>
    <submittedName>
        <fullName evidence="2">Uncharacterized protein</fullName>
    </submittedName>
</protein>
<dbReference type="EMBL" id="LJGT01000036">
    <property type="protein sequence ID" value="OEU93697.1"/>
    <property type="molecule type" value="Genomic_DNA"/>
</dbReference>
<dbReference type="AlphaFoldDB" id="A0A1E7JUR4"/>
<sequence>MFQADTHGNPLAMTENGKTSSNAGKAASSTKKPAVAGEKADRGINKAATKTSSATRSVGDAVEGGGRSFGDATRRAGHVASRGAEAGRQKLVSASSTAATAATTTWSVVKNRKGIAAGIGTGAISAVAASFAAGRYSARRKAGPFTRFTGGRL</sequence>
<accession>A0A1E7JUR4</accession>
<dbReference type="STRING" id="933944.AN215_02690"/>
<evidence type="ECO:0000313" key="2">
    <source>
        <dbReference type="EMBL" id="OEU93697.1"/>
    </source>
</evidence>
<dbReference type="Proteomes" id="UP000176087">
    <property type="component" value="Unassembled WGS sequence"/>
</dbReference>
<keyword evidence="3" id="KW-1185">Reference proteome</keyword>
<feature type="region of interest" description="Disordered" evidence="1">
    <location>
        <begin position="1"/>
        <end position="90"/>
    </location>
</feature>
<proteinExistence type="predicted"/>
<reference evidence="2 3" key="1">
    <citation type="journal article" date="2016" name="Front. Microbiol.">
        <title>Comparative Genomics Analysis of Streptomyces Species Reveals Their Adaptation to the Marine Environment and Their Diversity at the Genomic Level.</title>
        <authorList>
            <person name="Tian X."/>
            <person name="Zhang Z."/>
            <person name="Yang T."/>
            <person name="Chen M."/>
            <person name="Li J."/>
            <person name="Chen F."/>
            <person name="Yang J."/>
            <person name="Li W."/>
            <person name="Zhang B."/>
            <person name="Zhang Z."/>
            <person name="Wu J."/>
            <person name="Zhang C."/>
            <person name="Long L."/>
            <person name="Xiao J."/>
        </authorList>
    </citation>
    <scope>NUCLEOTIDE SEQUENCE [LARGE SCALE GENOMIC DNA]</scope>
    <source>
        <strain evidence="2 3">SCSIO 10390</strain>
    </source>
</reference>